<dbReference type="SUPFAM" id="SSF161070">
    <property type="entry name" value="SNF-like"/>
    <property type="match status" value="1"/>
</dbReference>
<dbReference type="GO" id="GO:0016020">
    <property type="term" value="C:membrane"/>
    <property type="evidence" value="ECO:0007669"/>
    <property type="project" value="UniProtKB-SubCell"/>
</dbReference>
<dbReference type="Proteomes" id="UP000254116">
    <property type="component" value="Unassembled WGS sequence"/>
</dbReference>
<keyword evidence="2" id="KW-0813">Transport</keyword>
<gene>
    <name evidence="7" type="ORF">NCTC10702_00836</name>
</gene>
<feature type="transmembrane region" description="Helical" evidence="6">
    <location>
        <begin position="60"/>
        <end position="81"/>
    </location>
</feature>
<organism evidence="7 8">
    <name type="scientific">Staphylococcus aureus</name>
    <dbReference type="NCBI Taxonomy" id="1280"/>
    <lineage>
        <taxon>Bacteria</taxon>
        <taxon>Bacillati</taxon>
        <taxon>Bacillota</taxon>
        <taxon>Bacilli</taxon>
        <taxon>Bacillales</taxon>
        <taxon>Staphylococcaceae</taxon>
        <taxon>Staphylococcus</taxon>
    </lineage>
</organism>
<sequence length="216" mass="23976">MAHIIGWNGNLAVFILFGFYSVIGGWIVIYIGQVLWQLVIFQRINHLQEMNFEAVISNPWLTVLGQGIFIFATMIIVMLGVEKGLEKASKVMMPLLFVFLIVIVIKSLTLDGALEGVKFILQPRVSEITADGILFALGQSFFTLSLGTTGMITYASYASKDMTIKSSAISIVVMNIFVSVLAGLAIFPAYIVLAMNHKKGLDYYLKYCQWSLVKCI</sequence>
<feature type="transmembrane region" description="Helical" evidence="6">
    <location>
        <begin position="93"/>
        <end position="113"/>
    </location>
</feature>
<feature type="transmembrane region" description="Helical" evidence="6">
    <location>
        <begin position="169"/>
        <end position="193"/>
    </location>
</feature>
<dbReference type="EMBL" id="UHBY01000003">
    <property type="protein sequence ID" value="SUL32484.1"/>
    <property type="molecule type" value="Genomic_DNA"/>
</dbReference>
<dbReference type="AlphaFoldDB" id="A0A380EG37"/>
<dbReference type="PANTHER" id="PTHR42948:SF1">
    <property type="entry name" value="TRANSPORTER"/>
    <property type="match status" value="1"/>
</dbReference>
<evidence type="ECO:0000256" key="2">
    <source>
        <dbReference type="ARBA" id="ARBA00022448"/>
    </source>
</evidence>
<evidence type="ECO:0000256" key="1">
    <source>
        <dbReference type="ARBA" id="ARBA00004141"/>
    </source>
</evidence>
<evidence type="ECO:0000256" key="4">
    <source>
        <dbReference type="ARBA" id="ARBA00022989"/>
    </source>
</evidence>
<keyword evidence="4 6" id="KW-1133">Transmembrane helix</keyword>
<evidence type="ECO:0000256" key="6">
    <source>
        <dbReference type="SAM" id="Phobius"/>
    </source>
</evidence>
<evidence type="ECO:0000256" key="5">
    <source>
        <dbReference type="ARBA" id="ARBA00023136"/>
    </source>
</evidence>
<accession>A0A380EG37</accession>
<keyword evidence="5 6" id="KW-0472">Membrane</keyword>
<evidence type="ECO:0000313" key="7">
    <source>
        <dbReference type="EMBL" id="SUL32484.1"/>
    </source>
</evidence>
<feature type="transmembrane region" description="Helical" evidence="6">
    <location>
        <begin position="133"/>
        <end position="157"/>
    </location>
</feature>
<dbReference type="InterPro" id="IPR037272">
    <property type="entry name" value="SNS_sf"/>
</dbReference>
<feature type="transmembrane region" description="Helical" evidence="6">
    <location>
        <begin position="12"/>
        <end position="40"/>
    </location>
</feature>
<name>A0A380EG37_STAAU</name>
<reference evidence="7 8" key="1">
    <citation type="submission" date="2018-06" db="EMBL/GenBank/DDBJ databases">
        <authorList>
            <consortium name="Pathogen Informatics"/>
            <person name="Doyle S."/>
        </authorList>
    </citation>
    <scope>NUCLEOTIDE SEQUENCE [LARGE SCALE GENOMIC DNA]</scope>
    <source>
        <strain evidence="7 8">NCTC10702</strain>
    </source>
</reference>
<keyword evidence="3 6" id="KW-0812">Transmembrane</keyword>
<evidence type="ECO:0000313" key="8">
    <source>
        <dbReference type="Proteomes" id="UP000254116"/>
    </source>
</evidence>
<protein>
    <submittedName>
        <fullName evidence="7">Sodium/neurotransmitter symporter family protein</fullName>
    </submittedName>
</protein>
<dbReference type="InterPro" id="IPR000175">
    <property type="entry name" value="Na/ntran_symport"/>
</dbReference>
<dbReference type="PANTHER" id="PTHR42948">
    <property type="entry name" value="TRANSPORTER"/>
    <property type="match status" value="1"/>
</dbReference>
<proteinExistence type="predicted"/>
<comment type="subcellular location">
    <subcellularLocation>
        <location evidence="1">Membrane</location>
        <topology evidence="1">Multi-pass membrane protein</topology>
    </subcellularLocation>
</comment>
<evidence type="ECO:0000256" key="3">
    <source>
        <dbReference type="ARBA" id="ARBA00022692"/>
    </source>
</evidence>
<dbReference type="Pfam" id="PF00209">
    <property type="entry name" value="SNF"/>
    <property type="match status" value="1"/>
</dbReference>
<dbReference type="PROSITE" id="PS50267">
    <property type="entry name" value="NA_NEUROTRAN_SYMP_3"/>
    <property type="match status" value="1"/>
</dbReference>
<dbReference type="NCBIfam" id="NF037979">
    <property type="entry name" value="Na_transp"/>
    <property type="match status" value="1"/>
</dbReference>